<comment type="caution">
    <text evidence="1">The sequence shown here is derived from an EMBL/GenBank/DDBJ whole genome shotgun (WGS) entry which is preliminary data.</text>
</comment>
<evidence type="ECO:0000313" key="1">
    <source>
        <dbReference type="EMBL" id="KAG9329703.1"/>
    </source>
</evidence>
<sequence>MYFIQLPNANSTIPDGKHILRHYRWQNNSKTEICYGIKHIPVSCGDKYCKYIRIMVFHFSPEQLCFVRALPPSPWRVWGYRGAPPQVSLVSVGPQRSPSPPSWPSSSSDTMHRSWHCSSGWGLFCIARKM</sequence>
<dbReference type="EMBL" id="JAFBMS010000988">
    <property type="protein sequence ID" value="KAG9329703.1"/>
    <property type="molecule type" value="Genomic_DNA"/>
</dbReference>
<gene>
    <name evidence="2" type="ORF">JZ751_020278</name>
    <name evidence="1" type="ORF">JZ751_030020</name>
</gene>
<dbReference type="Proteomes" id="UP000824540">
    <property type="component" value="Unassembled WGS sequence"/>
</dbReference>
<reference evidence="1" key="1">
    <citation type="thesis" date="2021" institute="BYU ScholarsArchive" country="Provo, UT, USA">
        <title>Applications of and Algorithms for Genome Assembly and Genomic Analyses with an Emphasis on Marine Teleosts.</title>
        <authorList>
            <person name="Pickett B.D."/>
        </authorList>
    </citation>
    <scope>NUCLEOTIDE SEQUENCE</scope>
    <source>
        <strain evidence="1">HI-2016</strain>
    </source>
</reference>
<protein>
    <submittedName>
        <fullName evidence="1">Uncharacterized protein</fullName>
    </submittedName>
</protein>
<evidence type="ECO:0000313" key="3">
    <source>
        <dbReference type="Proteomes" id="UP000824540"/>
    </source>
</evidence>
<organism evidence="1 3">
    <name type="scientific">Albula glossodonta</name>
    <name type="common">roundjaw bonefish</name>
    <dbReference type="NCBI Taxonomy" id="121402"/>
    <lineage>
        <taxon>Eukaryota</taxon>
        <taxon>Metazoa</taxon>
        <taxon>Chordata</taxon>
        <taxon>Craniata</taxon>
        <taxon>Vertebrata</taxon>
        <taxon>Euteleostomi</taxon>
        <taxon>Actinopterygii</taxon>
        <taxon>Neopterygii</taxon>
        <taxon>Teleostei</taxon>
        <taxon>Albuliformes</taxon>
        <taxon>Albulidae</taxon>
        <taxon>Albula</taxon>
    </lineage>
</organism>
<accession>A0A8T2MQ21</accession>
<dbReference type="AlphaFoldDB" id="A0A8T2MQ21"/>
<proteinExistence type="predicted"/>
<evidence type="ECO:0000313" key="2">
    <source>
        <dbReference type="EMBL" id="KAG9331080.1"/>
    </source>
</evidence>
<dbReference type="EMBL" id="JAFBMS010000389">
    <property type="protein sequence ID" value="KAG9331080.1"/>
    <property type="molecule type" value="Genomic_DNA"/>
</dbReference>
<keyword evidence="3" id="KW-1185">Reference proteome</keyword>
<name>A0A8T2MQ21_9TELE</name>